<reference evidence="1 2" key="1">
    <citation type="submission" date="2017-06" db="EMBL/GenBank/DDBJ databases">
        <title>Genome of Fusarium nygamai isolate CS10214.</title>
        <authorList>
            <person name="Gardiner D.M."/>
            <person name="Obanor F."/>
            <person name="Kazan K."/>
        </authorList>
    </citation>
    <scope>NUCLEOTIDE SEQUENCE [LARGE SCALE GENOMIC DNA]</scope>
    <source>
        <strain evidence="1 2">CS10214</strain>
    </source>
</reference>
<gene>
    <name evidence="1" type="ORF">FNYG_15629</name>
</gene>
<comment type="caution">
    <text evidence="1">The sequence shown here is derived from an EMBL/GenBank/DDBJ whole genome shotgun (WGS) entry which is preliminary data.</text>
</comment>
<keyword evidence="2" id="KW-1185">Reference proteome</keyword>
<proteinExistence type="predicted"/>
<evidence type="ECO:0000313" key="1">
    <source>
        <dbReference type="EMBL" id="PNP54419.1"/>
    </source>
</evidence>
<accession>A0A2K0U9G9</accession>
<dbReference type="Proteomes" id="UP000236664">
    <property type="component" value="Unassembled WGS sequence"/>
</dbReference>
<dbReference type="OrthoDB" id="5030973at2759"/>
<name>A0A2K0U9G9_GIBNY</name>
<dbReference type="EMBL" id="MTQA01000625">
    <property type="protein sequence ID" value="PNP54419.1"/>
    <property type="molecule type" value="Genomic_DNA"/>
</dbReference>
<evidence type="ECO:0000313" key="2">
    <source>
        <dbReference type="Proteomes" id="UP000236664"/>
    </source>
</evidence>
<sequence>MDERMIIDLYEQPIEEGEFRTKNEKGTKFRKHLVDRGKQLSTTVDIVNITHGQFAPDEFSEADEFGTLIVYELRFLATGGRRFKKAMVKFKFEDAQRETANDPVVHAVSPEGKRALNKTEKVQNIKWGVNAGASIGSGPFSGEAGLAWEMEQIKYRTYYTSLSGQKMLDRPGWTGAENTAVWTVEENEDMSDGIPTFLRTAVLLRRPENRPFSFMVEVKTEVDFVGTIKTLFGMEKKDPIDPVEIDPGKGYRTIHSLDPKVHDLERMDELDLKKVAEVVVVTIQEEKE</sequence>
<dbReference type="AlphaFoldDB" id="A0A2K0U9G9"/>
<protein>
    <submittedName>
        <fullName evidence="1">Uncharacterized protein</fullName>
    </submittedName>
</protein>
<organism evidence="1 2">
    <name type="scientific">Gibberella nygamai</name>
    <name type="common">Bean root rot disease fungus</name>
    <name type="synonym">Fusarium nygamai</name>
    <dbReference type="NCBI Taxonomy" id="42673"/>
    <lineage>
        <taxon>Eukaryota</taxon>
        <taxon>Fungi</taxon>
        <taxon>Dikarya</taxon>
        <taxon>Ascomycota</taxon>
        <taxon>Pezizomycotina</taxon>
        <taxon>Sordariomycetes</taxon>
        <taxon>Hypocreomycetidae</taxon>
        <taxon>Hypocreales</taxon>
        <taxon>Nectriaceae</taxon>
        <taxon>Fusarium</taxon>
        <taxon>Fusarium fujikuroi species complex</taxon>
    </lineage>
</organism>